<dbReference type="Proteomes" id="UP000016923">
    <property type="component" value="Unassembled WGS sequence"/>
</dbReference>
<evidence type="ECO:0000313" key="4">
    <source>
        <dbReference type="Proteomes" id="UP000016923"/>
    </source>
</evidence>
<dbReference type="STRING" id="1262450.S3C6Z9"/>
<dbReference type="InterPro" id="IPR013940">
    <property type="entry name" value="Spo22/ZIP4/TEX11"/>
</dbReference>
<name>S3C6Z9_OPHP1</name>
<feature type="region of interest" description="Disordered" evidence="2">
    <location>
        <begin position="636"/>
        <end position="665"/>
    </location>
</feature>
<dbReference type="InterPro" id="IPR039057">
    <property type="entry name" value="Spo22/ZIP4"/>
</dbReference>
<keyword evidence="4" id="KW-1185">Reference proteome</keyword>
<accession>S3C6Z9</accession>
<dbReference type="Pfam" id="PF08631">
    <property type="entry name" value="SPO22"/>
    <property type="match status" value="1"/>
</dbReference>
<proteinExistence type="predicted"/>
<dbReference type="OrthoDB" id="65716at2759"/>
<dbReference type="EMBL" id="KE148150">
    <property type="protein sequence ID" value="EPE07676.1"/>
    <property type="molecule type" value="Genomic_DNA"/>
</dbReference>
<dbReference type="HOGENOM" id="CLU_001453_0_0_1"/>
<sequence length="1055" mass="116402">MASKRKRTDTLDALADVVHRLPAVKADSIAAAALADVVRRWISGDRSLGADDVPTEDYHKAGVRLWNTALRLEREVSPTPEYQQLLVHCRVLALCVLDSAFAESLRSGPEGKSRCVYLYEIALRAARACLVLSEGKGPKGSYVELCRLVLEKAAKYQQILSDWLPEEDVDENGDDTKSAQMLNMKRVVLELGQLWRETRLDDADKLFLENLTSTPIYSFGLDPDTHGELTVTLFHIGKSLLAEKNFAGAMTWLDRTLDCFPSEYANDDKYCDVIIGDEKRGGTDLRNTVMHALALAALGLQTHAGLELAQKLVFKLAMLPGGVRDRRVQILQLELYDSPLANSFAASDYAATLSKMIKSFNWTLEEYALLHHHIQKLHSKSPGLGCGILDEWMMALRSGDEAGRDASTEWIEKLVITRVWLLAHQRETEGELDAAQAVLSKVRMPISADAAAAAQTLMWKRIEQGYQEKQYATATRWCRLALSHIFEAGGRSNRPLIERKLILCAVESGDLEAAKSAYASMSEATRDEPMTKYLVYKLAIKLDDLDMAAECLRCIAMSAGKRELLYACVLHARHVKQRMFVAQALKKLADLINRSNSDDLGEGAAEHPPVHTPALFRCTILMLRDIVDSACSDARGGARGSAESEDKNDKSSAGRDDSNIDNTGHMEQTIRDLTSVFKGVIDAVEIERDYPTQDKDRLFTTDELEWFCRAAYSIGLKHSGTWDLRHTVAILDSCVTISNLLPSDGQGNHALTNKLVVKRLTSRFLIASALAALTRSAASSPTVPSDSVQDQMLKDSQAMRKHILAFYSELRRLDITRSNTAVVGTYSGKLSVLLAFDFEGAIRLGDWDELEIICERAAACDNSDTLRVLGDTLLRAQATVPSKKFVSTMRLIVNKLQATSRFSNDKLIRYYRCLFQAALYRDNDAAFEVLEEVGRLVGAASRASPDLGDSQAPVHDDWSEELQYMASIAFNEGIDWFAGGSEEQSRQWVAAAARLAEMCGDGGKLKGIMASRFALLGMGELGTHPSVETETGGQTEAMHTGSAAASPPVIEMVTE</sequence>
<organism evidence="3 4">
    <name type="scientific">Ophiostoma piceae (strain UAMH 11346)</name>
    <name type="common">Sap stain fungus</name>
    <dbReference type="NCBI Taxonomy" id="1262450"/>
    <lineage>
        <taxon>Eukaryota</taxon>
        <taxon>Fungi</taxon>
        <taxon>Dikarya</taxon>
        <taxon>Ascomycota</taxon>
        <taxon>Pezizomycotina</taxon>
        <taxon>Sordariomycetes</taxon>
        <taxon>Sordariomycetidae</taxon>
        <taxon>Ophiostomatales</taxon>
        <taxon>Ophiostomataceae</taxon>
        <taxon>Ophiostoma</taxon>
    </lineage>
</organism>
<dbReference type="AlphaFoldDB" id="S3C6Z9"/>
<dbReference type="PANTHER" id="PTHR40375:SF2">
    <property type="entry name" value="SPORULATION-SPECIFIC PROTEIN 22"/>
    <property type="match status" value="1"/>
</dbReference>
<reference evidence="3 4" key="1">
    <citation type="journal article" date="2013" name="BMC Genomics">
        <title>The genome and transcriptome of the pine saprophyte Ophiostoma piceae, and a comparison with the bark beetle-associated pine pathogen Grosmannia clavigera.</title>
        <authorList>
            <person name="Haridas S."/>
            <person name="Wang Y."/>
            <person name="Lim L."/>
            <person name="Massoumi Alamouti S."/>
            <person name="Jackman S."/>
            <person name="Docking R."/>
            <person name="Robertson G."/>
            <person name="Birol I."/>
            <person name="Bohlmann J."/>
            <person name="Breuil C."/>
        </authorList>
    </citation>
    <scope>NUCLEOTIDE SEQUENCE [LARGE SCALE GENOMIC DNA]</scope>
    <source>
        <strain evidence="3 4">UAMH 11346</strain>
    </source>
</reference>
<feature type="compositionally biased region" description="Basic and acidic residues" evidence="2">
    <location>
        <begin position="642"/>
        <end position="658"/>
    </location>
</feature>
<dbReference type="OMA" id="KLSRWIR"/>
<dbReference type="GO" id="GO:0090173">
    <property type="term" value="P:regulation of synaptonemal complex assembly"/>
    <property type="evidence" value="ECO:0007669"/>
    <property type="project" value="InterPro"/>
</dbReference>
<evidence type="ECO:0000313" key="3">
    <source>
        <dbReference type="EMBL" id="EPE07676.1"/>
    </source>
</evidence>
<evidence type="ECO:0000256" key="1">
    <source>
        <dbReference type="ARBA" id="ARBA00023254"/>
    </source>
</evidence>
<feature type="region of interest" description="Disordered" evidence="2">
    <location>
        <begin position="1028"/>
        <end position="1047"/>
    </location>
</feature>
<protein>
    <submittedName>
        <fullName evidence="3">Spo22-domain-containing protein</fullName>
    </submittedName>
</protein>
<dbReference type="PANTHER" id="PTHR40375">
    <property type="entry name" value="SPORULATION-SPECIFIC PROTEIN 22"/>
    <property type="match status" value="1"/>
</dbReference>
<evidence type="ECO:0000256" key="2">
    <source>
        <dbReference type="SAM" id="MobiDB-lite"/>
    </source>
</evidence>
<dbReference type="VEuPathDB" id="FungiDB:F503_00398"/>
<keyword evidence="1" id="KW-0469">Meiosis</keyword>
<dbReference type="GO" id="GO:0051321">
    <property type="term" value="P:meiotic cell cycle"/>
    <property type="evidence" value="ECO:0007669"/>
    <property type="project" value="UniProtKB-KW"/>
</dbReference>
<gene>
    <name evidence="3" type="ORF">F503_00398</name>
</gene>